<reference evidence="5" key="1">
    <citation type="submission" date="2018-05" db="EMBL/GenBank/DDBJ databases">
        <authorList>
            <person name="Lanie J.A."/>
            <person name="Ng W.-L."/>
            <person name="Kazmierczak K.M."/>
            <person name="Andrzejewski T.M."/>
            <person name="Davidsen T.M."/>
            <person name="Wayne K.J."/>
            <person name="Tettelin H."/>
            <person name="Glass J.I."/>
            <person name="Rusch D."/>
            <person name="Podicherti R."/>
            <person name="Tsui H.-C.T."/>
            <person name="Winkler M.E."/>
        </authorList>
    </citation>
    <scope>NUCLEOTIDE SEQUENCE</scope>
</reference>
<evidence type="ECO:0008006" key="6">
    <source>
        <dbReference type="Google" id="ProtNLM"/>
    </source>
</evidence>
<evidence type="ECO:0000256" key="4">
    <source>
        <dbReference type="SAM" id="MobiDB-lite"/>
    </source>
</evidence>
<dbReference type="NCBIfam" id="TIGR03953">
    <property type="entry name" value="rplD_bact"/>
    <property type="match status" value="1"/>
</dbReference>
<proteinExistence type="inferred from homology"/>
<accession>A0A381W0V6</accession>
<dbReference type="PANTHER" id="PTHR10746">
    <property type="entry name" value="50S RIBOSOMAL PROTEIN L4"/>
    <property type="match status" value="1"/>
</dbReference>
<dbReference type="Pfam" id="PF00573">
    <property type="entry name" value="Ribosomal_L4"/>
    <property type="match status" value="1"/>
</dbReference>
<dbReference type="InterPro" id="IPR013005">
    <property type="entry name" value="Ribosomal_uL4-like"/>
</dbReference>
<dbReference type="Gene3D" id="3.40.1370.10">
    <property type="match status" value="1"/>
</dbReference>
<evidence type="ECO:0000256" key="2">
    <source>
        <dbReference type="ARBA" id="ARBA00022980"/>
    </source>
</evidence>
<dbReference type="InterPro" id="IPR002136">
    <property type="entry name" value="Ribosomal_uL4"/>
</dbReference>
<feature type="non-terminal residue" evidence="5">
    <location>
        <position position="197"/>
    </location>
</feature>
<dbReference type="GO" id="GO:0006412">
    <property type="term" value="P:translation"/>
    <property type="evidence" value="ECO:0007669"/>
    <property type="project" value="InterPro"/>
</dbReference>
<dbReference type="SUPFAM" id="SSF52166">
    <property type="entry name" value="Ribosomal protein L4"/>
    <property type="match status" value="1"/>
</dbReference>
<dbReference type="GO" id="GO:1990904">
    <property type="term" value="C:ribonucleoprotein complex"/>
    <property type="evidence" value="ECO:0007669"/>
    <property type="project" value="UniProtKB-KW"/>
</dbReference>
<dbReference type="InterPro" id="IPR023574">
    <property type="entry name" value="Ribosomal_uL4_dom_sf"/>
</dbReference>
<keyword evidence="2" id="KW-0689">Ribosomal protein</keyword>
<name>A0A381W0V6_9ZZZZ</name>
<keyword evidence="3" id="KW-0687">Ribonucleoprotein</keyword>
<comment type="similarity">
    <text evidence="1">Belongs to the universal ribosomal protein uL4 family.</text>
</comment>
<feature type="compositionally biased region" description="Polar residues" evidence="4">
    <location>
        <begin position="68"/>
        <end position="79"/>
    </location>
</feature>
<dbReference type="AlphaFoldDB" id="A0A381W0V6"/>
<evidence type="ECO:0000313" key="5">
    <source>
        <dbReference type="EMBL" id="SVA45991.1"/>
    </source>
</evidence>
<dbReference type="GO" id="GO:0003735">
    <property type="term" value="F:structural constituent of ribosome"/>
    <property type="evidence" value="ECO:0007669"/>
    <property type="project" value="InterPro"/>
</dbReference>
<organism evidence="5">
    <name type="scientific">marine metagenome</name>
    <dbReference type="NCBI Taxonomy" id="408172"/>
    <lineage>
        <taxon>unclassified sequences</taxon>
        <taxon>metagenomes</taxon>
        <taxon>ecological metagenomes</taxon>
    </lineage>
</organism>
<feature type="region of interest" description="Disordered" evidence="4">
    <location>
        <begin position="40"/>
        <end position="98"/>
    </location>
</feature>
<evidence type="ECO:0000256" key="1">
    <source>
        <dbReference type="ARBA" id="ARBA00010528"/>
    </source>
</evidence>
<protein>
    <recommendedName>
        <fullName evidence="6">50S ribosomal protein L4</fullName>
    </recommendedName>
</protein>
<evidence type="ECO:0000256" key="3">
    <source>
        <dbReference type="ARBA" id="ARBA00023274"/>
    </source>
</evidence>
<dbReference type="GO" id="GO:0005840">
    <property type="term" value="C:ribosome"/>
    <property type="evidence" value="ECO:0007669"/>
    <property type="project" value="UniProtKB-KW"/>
</dbReference>
<gene>
    <name evidence="5" type="ORF">METZ01_LOCUS98845</name>
</gene>
<dbReference type="PANTHER" id="PTHR10746:SF6">
    <property type="entry name" value="LARGE RIBOSOMAL SUBUNIT PROTEIN UL4M"/>
    <property type="match status" value="1"/>
</dbReference>
<dbReference type="HAMAP" id="MF_01328_B">
    <property type="entry name" value="Ribosomal_uL4_B"/>
    <property type="match status" value="1"/>
</dbReference>
<dbReference type="EMBL" id="UINC01010329">
    <property type="protein sequence ID" value="SVA45991.1"/>
    <property type="molecule type" value="Genomic_DNA"/>
</dbReference>
<sequence length="197" mass="22668">MKKKLINLNDNKVSEIEISEKIFGIKVYPDIIHQYIRYQNAKARQGSHKTKTRSEVRGRSKKPFAQKGTGNARQGSSKPPNFRGGAISMGPQNRDHSFNLNKKEKNLALKSALSNKLSEDKIIFIESFEIKNHKTKELNKTLKRFDFNSALFIHTDDEKNLNFKRASTNIPRLSMLTDKGLNVRDLISYDTIFIEKK</sequence>